<evidence type="ECO:0000313" key="2">
    <source>
        <dbReference type="Proteomes" id="UP000235616"/>
    </source>
</evidence>
<keyword evidence="2" id="KW-1185">Reference proteome</keyword>
<gene>
    <name evidence="1" type="ORF">C0Z18_24940</name>
</gene>
<evidence type="ECO:0000313" key="1">
    <source>
        <dbReference type="EMBL" id="PMS16046.1"/>
    </source>
</evidence>
<organism evidence="1 2">
    <name type="scientific">Trinickia dabaoshanensis</name>
    <dbReference type="NCBI Taxonomy" id="564714"/>
    <lineage>
        <taxon>Bacteria</taxon>
        <taxon>Pseudomonadati</taxon>
        <taxon>Pseudomonadota</taxon>
        <taxon>Betaproteobacteria</taxon>
        <taxon>Burkholderiales</taxon>
        <taxon>Burkholderiaceae</taxon>
        <taxon>Trinickia</taxon>
    </lineage>
</organism>
<accession>A0A2N7VFX7</accession>
<sequence>MAGFATLLGVGLAALAGENVQGEPTRAQNEVLKNTDPHAADAAKNGGVLSTLAGAFIDGMNAEKAGVN</sequence>
<name>A0A2N7VFX7_9BURK</name>
<proteinExistence type="predicted"/>
<dbReference type="EMBL" id="PNYA01000027">
    <property type="protein sequence ID" value="PMS16046.1"/>
    <property type="molecule type" value="Genomic_DNA"/>
</dbReference>
<dbReference type="Proteomes" id="UP000235616">
    <property type="component" value="Unassembled WGS sequence"/>
</dbReference>
<comment type="caution">
    <text evidence="1">The sequence shown here is derived from an EMBL/GenBank/DDBJ whole genome shotgun (WGS) entry which is preliminary data.</text>
</comment>
<protein>
    <submittedName>
        <fullName evidence="1">Uncharacterized protein</fullName>
    </submittedName>
</protein>
<dbReference type="AlphaFoldDB" id="A0A2N7VFX7"/>
<dbReference type="OrthoDB" id="5666689at2"/>
<reference evidence="1 2" key="1">
    <citation type="submission" date="2018-01" db="EMBL/GenBank/DDBJ databases">
        <title>Whole genome analyses suggest that Burkholderia sensu lato contains two further novel genera in the rhizoxinica-symbiotica group Mycetohabitans gen. nov., and Trinickia gen. nov.: implications for the evolution of diazotrophy and nodulation in the Burkholderiaceae.</title>
        <authorList>
            <person name="Estrada-de los Santos P."/>
            <person name="Palmer M."/>
            <person name="Chavez-Ramirez B."/>
            <person name="Beukes C."/>
            <person name="Steenkamp E.T."/>
            <person name="Hirsch A.M."/>
            <person name="Manyaka P."/>
            <person name="Maluk M."/>
            <person name="Lafos M."/>
            <person name="Crook M."/>
            <person name="Gross E."/>
            <person name="Simon M.F."/>
            <person name="Bueno dos Reis Junior F."/>
            <person name="Poole P.S."/>
            <person name="Venter S.N."/>
            <person name="James E.K."/>
        </authorList>
    </citation>
    <scope>NUCLEOTIDE SEQUENCE [LARGE SCALE GENOMIC DNA]</scope>
    <source>
        <strain evidence="1 2">GIMN1.004</strain>
    </source>
</reference>